<feature type="compositionally biased region" description="Polar residues" evidence="1">
    <location>
        <begin position="18"/>
        <end position="28"/>
    </location>
</feature>
<reference evidence="2 3" key="1">
    <citation type="submission" date="2019-08" db="EMBL/GenBank/DDBJ databases">
        <title>In-depth cultivation of the pig gut microbiome towards novel bacterial diversity and tailored functional studies.</title>
        <authorList>
            <person name="Wylensek D."/>
            <person name="Hitch T.C.A."/>
            <person name="Clavel T."/>
        </authorList>
    </citation>
    <scope>NUCLEOTIDE SEQUENCE [LARGE SCALE GENOMIC DNA]</scope>
    <source>
        <strain evidence="2 3">WB03_NA08</strain>
    </source>
</reference>
<proteinExistence type="predicted"/>
<feature type="compositionally biased region" description="Basic and acidic residues" evidence="1">
    <location>
        <begin position="1"/>
        <end position="10"/>
    </location>
</feature>
<dbReference type="Proteomes" id="UP000470875">
    <property type="component" value="Unassembled WGS sequence"/>
</dbReference>
<gene>
    <name evidence="2" type="ORF">FYJ24_09015</name>
</gene>
<dbReference type="AlphaFoldDB" id="A0A6N7W8Z5"/>
<sequence length="177" mass="20606">MVAIKNDRLSMGKPIRANTATVRTNIPSFPSPHSFRNSPTDSQQNHNLMLVVLRNLLQSSRQYHLPQFTSCGERCRKLRHWLFEWTGTSQGAGCYALGNSKNLIRLLFFPVSRHTDFFLERLFVFNNNAVILINDDIRLMVYDYDCTVTKMSAFLDSHTNPRSWRHNRMSTTQNMIH</sequence>
<accession>A0A6N7W8Z5</accession>
<dbReference type="EMBL" id="VULO01000010">
    <property type="protein sequence ID" value="MSS84902.1"/>
    <property type="molecule type" value="Genomic_DNA"/>
</dbReference>
<name>A0A6N7W8Z5_9ACTO</name>
<keyword evidence="3" id="KW-1185">Reference proteome</keyword>
<evidence type="ECO:0000313" key="2">
    <source>
        <dbReference type="EMBL" id="MSS84902.1"/>
    </source>
</evidence>
<protein>
    <submittedName>
        <fullName evidence="2">Uncharacterized protein</fullName>
    </submittedName>
</protein>
<feature type="region of interest" description="Disordered" evidence="1">
    <location>
        <begin position="1"/>
        <end position="41"/>
    </location>
</feature>
<evidence type="ECO:0000313" key="3">
    <source>
        <dbReference type="Proteomes" id="UP000470875"/>
    </source>
</evidence>
<organism evidence="2 3">
    <name type="scientific">Scrofimicrobium canadense</name>
    <dbReference type="NCBI Taxonomy" id="2652290"/>
    <lineage>
        <taxon>Bacteria</taxon>
        <taxon>Bacillati</taxon>
        <taxon>Actinomycetota</taxon>
        <taxon>Actinomycetes</taxon>
        <taxon>Actinomycetales</taxon>
        <taxon>Actinomycetaceae</taxon>
        <taxon>Scrofimicrobium</taxon>
    </lineage>
</organism>
<evidence type="ECO:0000256" key="1">
    <source>
        <dbReference type="SAM" id="MobiDB-lite"/>
    </source>
</evidence>
<comment type="caution">
    <text evidence="2">The sequence shown here is derived from an EMBL/GenBank/DDBJ whole genome shotgun (WGS) entry which is preliminary data.</text>
</comment>